<dbReference type="Proteomes" id="UP000259636">
    <property type="component" value="Chromosome"/>
</dbReference>
<dbReference type="AlphaFoldDB" id="A0A385D6P2"/>
<dbReference type="EMBL" id="CP031742">
    <property type="protein sequence ID" value="AXQ53995.1"/>
    <property type="molecule type" value="Genomic_DNA"/>
</dbReference>
<reference evidence="3 4" key="1">
    <citation type="submission" date="2018-08" db="EMBL/GenBank/DDBJ databases">
        <authorList>
            <person name="Ferrada E.E."/>
            <person name="Latorre B.A."/>
        </authorList>
    </citation>
    <scope>NUCLEOTIDE SEQUENCE [LARGE SCALE GENOMIC DNA]</scope>
    <source>
        <strain evidence="3 4">VK-A60T</strain>
    </source>
</reference>
<evidence type="ECO:0000313" key="3">
    <source>
        <dbReference type="EMBL" id="AXQ53995.1"/>
    </source>
</evidence>
<evidence type="ECO:0000256" key="1">
    <source>
        <dbReference type="SAM" id="Coils"/>
    </source>
</evidence>
<accession>A0A385D6P2</accession>
<evidence type="ECO:0000256" key="2">
    <source>
        <dbReference type="SAM" id="MobiDB-lite"/>
    </source>
</evidence>
<dbReference type="KEGG" id="sky:D0C37_04885"/>
<sequence>MWPRERPRTPAAAADRHDETAARADSLREQIEGLTTALVETEDRLAELAATRKVIDDLAPRDHATAPAETATATVYQRIVTAFNEHLGKAFRVRDLHARLGLPTDEPSINVARSRLGRLVREGLLEQPGRDRYQKRT</sequence>
<keyword evidence="1" id="KW-0175">Coiled coil</keyword>
<protein>
    <submittedName>
        <fullName evidence="3">Uncharacterized protein</fullName>
    </submittedName>
</protein>
<proteinExistence type="predicted"/>
<evidence type="ECO:0000313" key="4">
    <source>
        <dbReference type="Proteomes" id="UP000259636"/>
    </source>
</evidence>
<feature type="region of interest" description="Disordered" evidence="2">
    <location>
        <begin position="1"/>
        <end position="24"/>
    </location>
</feature>
<feature type="coiled-coil region" evidence="1">
    <location>
        <begin position="24"/>
        <end position="51"/>
    </location>
</feature>
<name>A0A385D6P2_9ACTN</name>
<organism evidence="3 4">
    <name type="scientific">Streptomyces koyangensis</name>
    <dbReference type="NCBI Taxonomy" id="188770"/>
    <lineage>
        <taxon>Bacteria</taxon>
        <taxon>Bacillati</taxon>
        <taxon>Actinomycetota</taxon>
        <taxon>Actinomycetes</taxon>
        <taxon>Kitasatosporales</taxon>
        <taxon>Streptomycetaceae</taxon>
        <taxon>Streptomyces</taxon>
        <taxon>Streptomyces aurantiacus group</taxon>
    </lineage>
</organism>
<gene>
    <name evidence="3" type="ORF">D0C37_04885</name>
</gene>